<accession>A0ABR9VU94</accession>
<dbReference type="InterPro" id="IPR036465">
    <property type="entry name" value="vWFA_dom_sf"/>
</dbReference>
<organism evidence="3 4">
    <name type="scientific">Synechocystis salina LEGE 00031</name>
    <dbReference type="NCBI Taxonomy" id="1828736"/>
    <lineage>
        <taxon>Bacteria</taxon>
        <taxon>Bacillati</taxon>
        <taxon>Cyanobacteriota</taxon>
        <taxon>Cyanophyceae</taxon>
        <taxon>Synechococcales</taxon>
        <taxon>Merismopediaceae</taxon>
        <taxon>Synechocystis</taxon>
    </lineage>
</organism>
<feature type="region of interest" description="Disordered" evidence="1">
    <location>
        <begin position="390"/>
        <end position="422"/>
    </location>
</feature>
<dbReference type="SMART" id="SM00327">
    <property type="entry name" value="VWA"/>
    <property type="match status" value="1"/>
</dbReference>
<evidence type="ECO:0000313" key="4">
    <source>
        <dbReference type="Proteomes" id="UP000658720"/>
    </source>
</evidence>
<proteinExistence type="predicted"/>
<name>A0ABR9VU94_9SYNC</name>
<feature type="compositionally biased region" description="Polar residues" evidence="1">
    <location>
        <begin position="406"/>
        <end position="422"/>
    </location>
</feature>
<dbReference type="InterPro" id="IPR051266">
    <property type="entry name" value="CLCR"/>
</dbReference>
<protein>
    <submittedName>
        <fullName evidence="3">VWA domain-containing protein</fullName>
    </submittedName>
</protein>
<sequence length="422" mass="45741">MRIDLSLLLSDQNLDAGAPTSQRQLRVAVAAKADEADRRLPLNLCLVLDHSGSMDGQPLETVKSAALGLIDRLGEDDRLSVIAFDHKAKIIIENQQVRNGAAIAKGIERLKAEGGTAIDEGLKLGIQEAAKGKEDRVSHIFLLTDGENEHGDNDRCLKLGTVASDYKLTVHTLGFGDHWNQDVLEAIASAAQGSLSYIENPNEALQTFSQLFQRMSSVGLTNAQLLLELEPPAHLATVKPVAQVSPETMDLTVQTQGQNYEVRLGDLMTDQERVLLLNLYLDQLPPGSHVIGQVKIRYDDPASGQTNLLSEPLPLTIQVQTQYQPSTDAQVQESILSLAKYRQTQIAETKLKAGDRQGAATMLQTAAKTALQMGDKNGATVLQTNATRLQSGQDLSEGDRKKTRMVSKTTLQVPSTESPPSA</sequence>
<feature type="domain" description="VWFA" evidence="2">
    <location>
        <begin position="43"/>
        <end position="215"/>
    </location>
</feature>
<evidence type="ECO:0000313" key="3">
    <source>
        <dbReference type="EMBL" id="MBE9254935.1"/>
    </source>
</evidence>
<gene>
    <name evidence="3" type="ORF">IQ217_14015</name>
</gene>
<evidence type="ECO:0000256" key="1">
    <source>
        <dbReference type="SAM" id="MobiDB-lite"/>
    </source>
</evidence>
<dbReference type="Gene3D" id="3.40.50.410">
    <property type="entry name" value="von Willebrand factor, type A domain"/>
    <property type="match status" value="1"/>
</dbReference>
<dbReference type="CDD" id="cd01465">
    <property type="entry name" value="vWA_subgroup"/>
    <property type="match status" value="1"/>
</dbReference>
<dbReference type="SUPFAM" id="SSF53300">
    <property type="entry name" value="vWA-like"/>
    <property type="match status" value="1"/>
</dbReference>
<dbReference type="InterPro" id="IPR002035">
    <property type="entry name" value="VWF_A"/>
</dbReference>
<dbReference type="EMBL" id="JADEVV010000043">
    <property type="protein sequence ID" value="MBE9254935.1"/>
    <property type="molecule type" value="Genomic_DNA"/>
</dbReference>
<dbReference type="PANTHER" id="PTHR10579:SF43">
    <property type="entry name" value="ZINC FINGER (C3HC4-TYPE RING FINGER) FAMILY PROTEIN"/>
    <property type="match status" value="1"/>
</dbReference>
<dbReference type="Pfam" id="PF00092">
    <property type="entry name" value="VWA"/>
    <property type="match status" value="1"/>
</dbReference>
<keyword evidence="4" id="KW-1185">Reference proteome</keyword>
<dbReference type="Proteomes" id="UP000658720">
    <property type="component" value="Unassembled WGS sequence"/>
</dbReference>
<dbReference type="PANTHER" id="PTHR10579">
    <property type="entry name" value="CALCIUM-ACTIVATED CHLORIDE CHANNEL REGULATOR"/>
    <property type="match status" value="1"/>
</dbReference>
<reference evidence="3 4" key="1">
    <citation type="submission" date="2020-10" db="EMBL/GenBank/DDBJ databases">
        <authorList>
            <person name="Castelo-Branco R."/>
            <person name="Eusebio N."/>
            <person name="Adriana R."/>
            <person name="Vieira A."/>
            <person name="Brugerolle De Fraissinette N."/>
            <person name="Rezende De Castro R."/>
            <person name="Schneider M.P."/>
            <person name="Vasconcelos V."/>
            <person name="Leao P.N."/>
        </authorList>
    </citation>
    <scope>NUCLEOTIDE SEQUENCE [LARGE SCALE GENOMIC DNA]</scope>
    <source>
        <strain evidence="3 4">LEGE 00031</strain>
    </source>
</reference>
<evidence type="ECO:0000259" key="2">
    <source>
        <dbReference type="PROSITE" id="PS50234"/>
    </source>
</evidence>
<dbReference type="PROSITE" id="PS50234">
    <property type="entry name" value="VWFA"/>
    <property type="match status" value="1"/>
</dbReference>
<dbReference type="RefSeq" id="WP_194020420.1">
    <property type="nucleotide sequence ID" value="NZ_JADEVV010000043.1"/>
</dbReference>
<comment type="caution">
    <text evidence="3">The sequence shown here is derived from an EMBL/GenBank/DDBJ whole genome shotgun (WGS) entry which is preliminary data.</text>
</comment>